<keyword evidence="2" id="KW-1185">Reference proteome</keyword>
<comment type="caution">
    <text evidence="1">The sequence shown here is derived from an EMBL/GenBank/DDBJ whole genome shotgun (WGS) entry which is preliminary data.</text>
</comment>
<protein>
    <submittedName>
        <fullName evidence="1">Uncharacterized protein</fullName>
    </submittedName>
</protein>
<accession>A0ABS5FR36</accession>
<evidence type="ECO:0000313" key="1">
    <source>
        <dbReference type="EMBL" id="MBR0799275.1"/>
    </source>
</evidence>
<proteinExistence type="predicted"/>
<organism evidence="1 2">
    <name type="scientific">Bradyrhizobium jicamae</name>
    <dbReference type="NCBI Taxonomy" id="280332"/>
    <lineage>
        <taxon>Bacteria</taxon>
        <taxon>Pseudomonadati</taxon>
        <taxon>Pseudomonadota</taxon>
        <taxon>Alphaproteobacteria</taxon>
        <taxon>Hyphomicrobiales</taxon>
        <taxon>Nitrobacteraceae</taxon>
        <taxon>Bradyrhizobium</taxon>
    </lineage>
</organism>
<gene>
    <name evidence="1" type="ORF">JQ615_28185</name>
</gene>
<reference evidence="2" key="1">
    <citation type="journal article" date="2021" name="ISME J.">
        <title>Evolutionary origin and ecological implication of a unique nif island in free-living Bradyrhizobium lineages.</title>
        <authorList>
            <person name="Tao J."/>
        </authorList>
    </citation>
    <scope>NUCLEOTIDE SEQUENCE [LARGE SCALE GENOMIC DNA]</scope>
    <source>
        <strain evidence="2">SZCCT0434</strain>
    </source>
</reference>
<dbReference type="Proteomes" id="UP001315278">
    <property type="component" value="Unassembled WGS sequence"/>
</dbReference>
<sequence length="101" mass="11666">MVWIWPANAHDHTHPELDDWYKSLRSEQGEWCCDGADVNHLTDPQWTIKDGQYQVFLEGEWVKVPPEKLVKGNNRVGFALAWRMYIDGHPVVRCFMPGASG</sequence>
<name>A0ABS5FR36_9BRAD</name>
<dbReference type="EMBL" id="JAFCJH010000036">
    <property type="protein sequence ID" value="MBR0799275.1"/>
    <property type="molecule type" value="Genomic_DNA"/>
</dbReference>
<evidence type="ECO:0000313" key="2">
    <source>
        <dbReference type="Proteomes" id="UP001315278"/>
    </source>
</evidence>